<dbReference type="GO" id="GO:0000160">
    <property type="term" value="P:phosphorelay signal transduction system"/>
    <property type="evidence" value="ECO:0007669"/>
    <property type="project" value="UniProtKB-KW"/>
</dbReference>
<proteinExistence type="predicted"/>
<dbReference type="EMBL" id="PIET01000004">
    <property type="protein sequence ID" value="PLM69294.1"/>
    <property type="molecule type" value="Genomic_DNA"/>
</dbReference>
<comment type="caution">
    <text evidence="5">The sequence shown here is derived from an EMBL/GenBank/DDBJ whole genome shotgun (WGS) entry which is preliminary data.</text>
</comment>
<dbReference type="InterPro" id="IPR001789">
    <property type="entry name" value="Sig_transdc_resp-reg_receiver"/>
</dbReference>
<evidence type="ECO:0000256" key="2">
    <source>
        <dbReference type="ARBA" id="ARBA00023012"/>
    </source>
</evidence>
<sequence>MSASKSTPIELKISEMLSNIMNERGISKNKHTTHIANVLGITITHANRKMKGFASWENSQLEKVAKSLGVSLSDLFKMVEDSYEEKHAGKYIFNKEEMEGEITFSPDTERTYSAVKINDQWHIFKTDDIEGNDIYEESRQGVLRFSVESSARDKSKPRIALLDDDKEILTTTAELLKKGPYKIDTFTSSEDLIARIQSSPYDGYILDWVVNDKSAYDVCKKIRESKKPHAMIIILTGQTGDFIDQEIAEAFNDFDILGFYNKPLRIATIQVNIDKYFRNRT</sequence>
<dbReference type="Pfam" id="PF00072">
    <property type="entry name" value="Response_reg"/>
    <property type="match status" value="1"/>
</dbReference>
<dbReference type="PANTHER" id="PTHR44591:SF14">
    <property type="entry name" value="PROTEIN PILG"/>
    <property type="match status" value="1"/>
</dbReference>
<dbReference type="GO" id="GO:0003677">
    <property type="term" value="F:DNA binding"/>
    <property type="evidence" value="ECO:0007669"/>
    <property type="project" value="InterPro"/>
</dbReference>
<feature type="domain" description="Response regulatory" evidence="4">
    <location>
        <begin position="158"/>
        <end position="277"/>
    </location>
</feature>
<name>A0A2J5A1Y9_9ENTR</name>
<feature type="modified residue" description="4-aspartylphosphate" evidence="3">
    <location>
        <position position="207"/>
    </location>
</feature>
<evidence type="ECO:0000313" key="5">
    <source>
        <dbReference type="EMBL" id="PLM69294.1"/>
    </source>
</evidence>
<evidence type="ECO:0000256" key="1">
    <source>
        <dbReference type="ARBA" id="ARBA00022553"/>
    </source>
</evidence>
<dbReference type="Gene3D" id="3.40.50.2300">
    <property type="match status" value="1"/>
</dbReference>
<protein>
    <submittedName>
        <fullName evidence="5">BetR domain protein</fullName>
    </submittedName>
</protein>
<dbReference type="SMART" id="SM00448">
    <property type="entry name" value="REC"/>
    <property type="match status" value="1"/>
</dbReference>
<dbReference type="AlphaFoldDB" id="A0A2J5A1Y9"/>
<dbReference type="InterPro" id="IPR050595">
    <property type="entry name" value="Bact_response_regulator"/>
</dbReference>
<keyword evidence="1 3" id="KW-0597">Phosphoprotein</keyword>
<evidence type="ECO:0000313" key="6">
    <source>
        <dbReference type="Proteomes" id="UP000234661"/>
    </source>
</evidence>
<dbReference type="Pfam" id="PF08667">
    <property type="entry name" value="BetR"/>
    <property type="match status" value="1"/>
</dbReference>
<dbReference type="InterPro" id="IPR011006">
    <property type="entry name" value="CheY-like_superfamily"/>
</dbReference>
<keyword evidence="2" id="KW-0902">Two-component regulatory system</keyword>
<evidence type="ECO:0000256" key="3">
    <source>
        <dbReference type="PROSITE-ProRule" id="PRU00169"/>
    </source>
</evidence>
<reference evidence="5 6" key="1">
    <citation type="submission" date="2017-11" db="EMBL/GenBank/DDBJ databases">
        <authorList>
            <person name="Han C.G."/>
        </authorList>
    </citation>
    <scope>NUCLEOTIDE SEQUENCE [LARGE SCALE GENOMIC DNA]</scope>
    <source>
        <strain evidence="5 6">A2</strain>
    </source>
</reference>
<evidence type="ECO:0000259" key="4">
    <source>
        <dbReference type="PROSITE" id="PS50110"/>
    </source>
</evidence>
<organism evidence="5 6">
    <name type="scientific">Klebsiella michiganensis</name>
    <dbReference type="NCBI Taxonomy" id="1134687"/>
    <lineage>
        <taxon>Bacteria</taxon>
        <taxon>Pseudomonadati</taxon>
        <taxon>Pseudomonadota</taxon>
        <taxon>Gammaproteobacteria</taxon>
        <taxon>Enterobacterales</taxon>
        <taxon>Enterobacteriaceae</taxon>
        <taxon>Klebsiella/Raoultella group</taxon>
        <taxon>Klebsiella</taxon>
    </lineage>
</organism>
<dbReference type="InterPro" id="IPR010982">
    <property type="entry name" value="Lambda_DNA-bd_dom_sf"/>
</dbReference>
<gene>
    <name evidence="5" type="ORF">CWM85_00920</name>
</gene>
<dbReference type="InterPro" id="IPR013975">
    <property type="entry name" value="Tscrpt_reg_BetR_N"/>
</dbReference>
<dbReference type="PANTHER" id="PTHR44591">
    <property type="entry name" value="STRESS RESPONSE REGULATOR PROTEIN 1"/>
    <property type="match status" value="1"/>
</dbReference>
<dbReference type="RefSeq" id="WP_020802755.1">
    <property type="nucleotide sequence ID" value="NZ_CAKLPI010000005.1"/>
</dbReference>
<dbReference type="SUPFAM" id="SSF47413">
    <property type="entry name" value="lambda repressor-like DNA-binding domains"/>
    <property type="match status" value="1"/>
</dbReference>
<accession>A0A2J5A1Y9</accession>
<dbReference type="SUPFAM" id="SSF52172">
    <property type="entry name" value="CheY-like"/>
    <property type="match status" value="1"/>
</dbReference>
<dbReference type="CDD" id="cd00156">
    <property type="entry name" value="REC"/>
    <property type="match status" value="1"/>
</dbReference>
<dbReference type="Proteomes" id="UP000234661">
    <property type="component" value="Unassembled WGS sequence"/>
</dbReference>
<reference evidence="5 6" key="2">
    <citation type="submission" date="2018-01" db="EMBL/GenBank/DDBJ databases">
        <title>Genomic study of Klebsiella pneumoniae.</title>
        <authorList>
            <person name="Yang Y."/>
            <person name="Bicalho R."/>
        </authorList>
    </citation>
    <scope>NUCLEOTIDE SEQUENCE [LARGE SCALE GENOMIC DNA]</scope>
    <source>
        <strain evidence="5 6">A2</strain>
    </source>
</reference>
<dbReference type="PROSITE" id="PS50110">
    <property type="entry name" value="RESPONSE_REGULATORY"/>
    <property type="match status" value="1"/>
</dbReference>